<name>A0AAN0T7L6_HEYCO</name>
<keyword evidence="2" id="KW-0808">Transferase</keyword>
<dbReference type="AlphaFoldDB" id="A0AAN0T7L6"/>
<dbReference type="PANTHER" id="PTHR43323:SF2">
    <property type="entry name" value="HYDROXYMETHYLGLUTARYL-COA SYNTHASE"/>
    <property type="match status" value="1"/>
</dbReference>
<feature type="binding site" evidence="4">
    <location>
        <position position="275"/>
    </location>
    <ligand>
        <name>(3S)-3-hydroxy-3-methylglutaryl-CoA</name>
        <dbReference type="ChEBI" id="CHEBI:43074"/>
    </ligand>
</feature>
<dbReference type="Proteomes" id="UP000032024">
    <property type="component" value="Chromosome"/>
</dbReference>
<sequence>MQIGIDKIGFYTPHLYVDMEKLALARNEDPGKFLIGIGQEKMAVAPVTQDAVTLAANAALEILTDEDKEKIDFVIFGTESGVDHSKAAAIYVHRLLGLKPEVRAVEVKEACFGATAGLQMARGHIALHPESKVLVLGSDISRYGLNTSGEVTQGAGAVAMVVSAHPKILAIEEPSVYHTEDIMDFWRPVYSDSAYVDGKFSNEKYISFFQNVWKQYREKTGFTLSDFKAICFHMPYTKMGLKALRTVLDETDEDGRERLLAHYETSKSYNKIVGNIYTGALYLSLLSLLEQNTNIEAGARIGLYSYGSGAVGEFFSGILQPGYRKALQPARHQQMLEARKEISVAEYEAIFTTSLPNDGSAVTLPVNEDPATVCLAGIEGHKRQYVNKNNRVGG</sequence>
<feature type="domain" description="Hydroxymethylglutaryl-coenzyme A synthase C-terminal" evidence="6">
    <location>
        <begin position="266"/>
        <end position="350"/>
    </location>
</feature>
<dbReference type="NCBIfam" id="TIGR01835">
    <property type="entry name" value="HMG-CoA-S_prok"/>
    <property type="match status" value="1"/>
</dbReference>
<dbReference type="EMBL" id="CP010525">
    <property type="protein sequence ID" value="AJO24307.1"/>
    <property type="molecule type" value="Genomic_DNA"/>
</dbReference>
<protein>
    <submittedName>
        <fullName evidence="7">Hydroxymethylglutaryl-CoA synthase</fullName>
    </submittedName>
</protein>
<feature type="binding site" evidence="4">
    <location>
        <position position="143"/>
    </location>
    <ligand>
        <name>(3S)-3-hydroxy-3-methylglutaryl-CoA</name>
        <dbReference type="ChEBI" id="CHEBI:43074"/>
    </ligand>
</feature>
<evidence type="ECO:0000256" key="4">
    <source>
        <dbReference type="PIRSR" id="PIRSR611554-2"/>
    </source>
</evidence>
<gene>
    <name evidence="7" type="ORF">SB48_HM08orf05609</name>
</gene>
<dbReference type="PANTHER" id="PTHR43323">
    <property type="entry name" value="3-HYDROXY-3-METHYLGLUTARYL COENZYME A SYNTHASE"/>
    <property type="match status" value="1"/>
</dbReference>
<evidence type="ECO:0000313" key="8">
    <source>
        <dbReference type="Proteomes" id="UP000032024"/>
    </source>
</evidence>
<feature type="binding site" evidence="4">
    <location>
        <position position="242"/>
    </location>
    <ligand>
        <name>(3S)-3-hydroxy-3-methylglutaryl-CoA</name>
        <dbReference type="ChEBI" id="CHEBI:43074"/>
    </ligand>
</feature>
<evidence type="ECO:0000256" key="2">
    <source>
        <dbReference type="ARBA" id="ARBA00022679"/>
    </source>
</evidence>
<feature type="domain" description="Hydroxymethylglutaryl-coenzyme A synthase N-terminal" evidence="5">
    <location>
        <begin position="2"/>
        <end position="163"/>
    </location>
</feature>
<comment type="similarity">
    <text evidence="1">Belongs to the thiolase-like superfamily. HMG-CoA synthase family.</text>
</comment>
<feature type="domain" description="Hydroxymethylglutaryl-coenzyme A synthase C-terminal" evidence="6">
    <location>
        <begin position="177"/>
        <end position="246"/>
    </location>
</feature>
<dbReference type="InterPro" id="IPR016039">
    <property type="entry name" value="Thiolase-like"/>
</dbReference>
<evidence type="ECO:0000256" key="1">
    <source>
        <dbReference type="ARBA" id="ARBA00007061"/>
    </source>
</evidence>
<dbReference type="Pfam" id="PF01154">
    <property type="entry name" value="HMG_CoA_synt_N"/>
    <property type="match status" value="1"/>
</dbReference>
<keyword evidence="8" id="KW-1185">Reference proteome</keyword>
<evidence type="ECO:0000256" key="3">
    <source>
        <dbReference type="PIRSR" id="PIRSR611554-1"/>
    </source>
</evidence>
<feature type="binding site" evidence="4">
    <location>
        <position position="29"/>
    </location>
    <ligand>
        <name>(3S)-3-hydroxy-3-methylglutaryl-CoA</name>
        <dbReference type="ChEBI" id="CHEBI:43074"/>
    </ligand>
</feature>
<dbReference type="Gene3D" id="3.40.47.10">
    <property type="match status" value="2"/>
</dbReference>
<feature type="active site" description="Proton donor/acceptor" evidence="3">
    <location>
        <position position="233"/>
    </location>
</feature>
<dbReference type="InterPro" id="IPR013746">
    <property type="entry name" value="HMG_CoA_synt_C_dom"/>
</dbReference>
<evidence type="ECO:0000313" key="7">
    <source>
        <dbReference type="EMBL" id="AJO24307.1"/>
    </source>
</evidence>
<dbReference type="InterPro" id="IPR013528">
    <property type="entry name" value="HMG_CoA_synth_N"/>
</dbReference>
<feature type="active site" description="Proton donor/acceptor" evidence="3">
    <location>
        <position position="79"/>
    </location>
</feature>
<proteinExistence type="inferred from homology"/>
<feature type="active site" description="Acyl-thioester intermediate" evidence="3">
    <location>
        <position position="111"/>
    </location>
</feature>
<accession>A0AAN0T7L6</accession>
<dbReference type="RefSeq" id="WP_017552043.1">
    <property type="nucleotide sequence ID" value="NZ_CP010525.1"/>
</dbReference>
<reference evidence="8" key="1">
    <citation type="submission" date="2015-01" db="EMBL/GenBank/DDBJ databases">
        <title>Comparative genome analysis of Bacillus coagulans HM-08, Clostridium butyricum HM-68, Bacillus subtilis HM-66 and Bacillus paralicheniformis BL-09.</title>
        <authorList>
            <person name="Zhang H."/>
        </authorList>
    </citation>
    <scope>NUCLEOTIDE SEQUENCE [LARGE SCALE GENOMIC DNA]</scope>
    <source>
        <strain evidence="8">HM-08</strain>
    </source>
</reference>
<dbReference type="GeneID" id="93261149"/>
<dbReference type="GO" id="GO:0004421">
    <property type="term" value="F:hydroxymethylglutaryl-CoA synthase activity"/>
    <property type="evidence" value="ECO:0007669"/>
    <property type="project" value="InterPro"/>
</dbReference>
<dbReference type="GO" id="GO:0006084">
    <property type="term" value="P:acetyl-CoA metabolic process"/>
    <property type="evidence" value="ECO:0007669"/>
    <property type="project" value="InterPro"/>
</dbReference>
<evidence type="ECO:0000259" key="5">
    <source>
        <dbReference type="Pfam" id="PF01154"/>
    </source>
</evidence>
<dbReference type="InterPro" id="IPR011554">
    <property type="entry name" value="HMG_CoA_synthase_prok"/>
</dbReference>
<dbReference type="CDD" id="cd00827">
    <property type="entry name" value="init_cond_enzymes"/>
    <property type="match status" value="1"/>
</dbReference>
<organism evidence="7 8">
    <name type="scientific">Heyndrickxia coagulans</name>
    <name type="common">Weizmannia coagulans</name>
    <dbReference type="NCBI Taxonomy" id="1398"/>
    <lineage>
        <taxon>Bacteria</taxon>
        <taxon>Bacillati</taxon>
        <taxon>Bacillota</taxon>
        <taxon>Bacilli</taxon>
        <taxon>Bacillales</taxon>
        <taxon>Bacillaceae</taxon>
        <taxon>Heyndrickxia</taxon>
    </lineage>
</organism>
<dbReference type="Pfam" id="PF08540">
    <property type="entry name" value="HMG_CoA_synt_C"/>
    <property type="match status" value="2"/>
</dbReference>
<evidence type="ECO:0000259" key="6">
    <source>
        <dbReference type="Pfam" id="PF08540"/>
    </source>
</evidence>
<dbReference type="SUPFAM" id="SSF53901">
    <property type="entry name" value="Thiolase-like"/>
    <property type="match status" value="2"/>
</dbReference>